<organism evidence="2 3">
    <name type="scientific">Comamonas terrigena</name>
    <dbReference type="NCBI Taxonomy" id="32013"/>
    <lineage>
        <taxon>Bacteria</taxon>
        <taxon>Pseudomonadati</taxon>
        <taxon>Pseudomonadota</taxon>
        <taxon>Betaproteobacteria</taxon>
        <taxon>Burkholderiales</taxon>
        <taxon>Comamonadaceae</taxon>
        <taxon>Comamonas</taxon>
    </lineage>
</organism>
<dbReference type="EMBL" id="PDEA01000001">
    <property type="protein sequence ID" value="PEH87565.1"/>
    <property type="molecule type" value="Genomic_DNA"/>
</dbReference>
<dbReference type="RefSeq" id="WP_066538014.1">
    <property type="nucleotide sequence ID" value="NZ_PDEA01000001.1"/>
</dbReference>
<evidence type="ECO:0000313" key="2">
    <source>
        <dbReference type="EMBL" id="PEH87565.1"/>
    </source>
</evidence>
<sequence length="91" mass="9694">MSTHPPIPDPADDSDTDGLPARFSARIAGLVQHRVGDGPLEPIPQGQEVVVDLAIASMVVSWTSEGQPITVTLSREEFLEYVDLGAIQITA</sequence>
<proteinExistence type="predicted"/>
<name>A0A2A7UQG8_COMTR</name>
<dbReference type="OrthoDB" id="9153806at2"/>
<evidence type="ECO:0000313" key="3">
    <source>
        <dbReference type="Proteomes" id="UP000220246"/>
    </source>
</evidence>
<dbReference type="Proteomes" id="UP000220246">
    <property type="component" value="Unassembled WGS sequence"/>
</dbReference>
<reference evidence="3" key="1">
    <citation type="submission" date="2017-09" db="EMBL/GenBank/DDBJ databases">
        <title>FDA dAtabase for Regulatory Grade micrObial Sequences (FDA-ARGOS): Supporting development and validation of Infectious Disease Dx tests.</title>
        <authorList>
            <person name="Minogue T."/>
            <person name="Wolcott M."/>
            <person name="Wasieloski L."/>
            <person name="Aguilar W."/>
            <person name="Moore D."/>
            <person name="Tallon L."/>
            <person name="Sadzewicz L."/>
            <person name="Ott S."/>
            <person name="Zhao X."/>
            <person name="Nagaraj S."/>
            <person name="Vavikolanu K."/>
            <person name="Aluvathingal J."/>
            <person name="Nadendla S."/>
            <person name="Sichtig H."/>
        </authorList>
    </citation>
    <scope>NUCLEOTIDE SEQUENCE [LARGE SCALE GENOMIC DNA]</scope>
    <source>
        <strain evidence="3">FDAARGOS_394</strain>
    </source>
</reference>
<keyword evidence="3" id="KW-1185">Reference proteome</keyword>
<comment type="caution">
    <text evidence="2">The sequence shown here is derived from an EMBL/GenBank/DDBJ whole genome shotgun (WGS) entry which is preliminary data.</text>
</comment>
<evidence type="ECO:0000256" key="1">
    <source>
        <dbReference type="SAM" id="MobiDB-lite"/>
    </source>
</evidence>
<accession>A0A2A7UQG8</accession>
<protein>
    <submittedName>
        <fullName evidence="2">Uncharacterized protein</fullName>
    </submittedName>
</protein>
<dbReference type="GeneID" id="80803538"/>
<feature type="region of interest" description="Disordered" evidence="1">
    <location>
        <begin position="1"/>
        <end position="20"/>
    </location>
</feature>
<gene>
    <name evidence="2" type="ORF">CRM82_02145</name>
</gene>
<dbReference type="AlphaFoldDB" id="A0A2A7UQG8"/>